<comment type="caution">
    <text evidence="2">The sequence shown here is derived from an EMBL/GenBank/DDBJ whole genome shotgun (WGS) entry which is preliminary data.</text>
</comment>
<dbReference type="AlphaFoldDB" id="A0A354YXU1"/>
<dbReference type="Pfam" id="PF12804">
    <property type="entry name" value="NTP_transf_3"/>
    <property type="match status" value="1"/>
</dbReference>
<evidence type="ECO:0000313" key="3">
    <source>
        <dbReference type="Proteomes" id="UP000263273"/>
    </source>
</evidence>
<dbReference type="InterPro" id="IPR029044">
    <property type="entry name" value="Nucleotide-diphossugar_trans"/>
</dbReference>
<dbReference type="EMBL" id="DNZF01000082">
    <property type="protein sequence ID" value="HBK53042.1"/>
    <property type="molecule type" value="Genomic_DNA"/>
</dbReference>
<sequence length="105" mass="11693">MQYDAVILAGGVNSSELKKIAPYDNEALIIIGKYPMIYYVYNALRQSSQVRNIVISGPTEALRNIFAREEKLFFVEGGKNAVESLACAVKLLREKGTTERLLVLP</sequence>
<gene>
    <name evidence="2" type="ORF">DDZ44_03775</name>
</gene>
<feature type="domain" description="MobA-like NTP transferase" evidence="1">
    <location>
        <begin position="5"/>
        <end position="105"/>
    </location>
</feature>
<evidence type="ECO:0000313" key="2">
    <source>
        <dbReference type="EMBL" id="HBK53042.1"/>
    </source>
</evidence>
<evidence type="ECO:0000259" key="1">
    <source>
        <dbReference type="Pfam" id="PF12804"/>
    </source>
</evidence>
<proteinExistence type="predicted"/>
<dbReference type="SUPFAM" id="SSF53448">
    <property type="entry name" value="Nucleotide-diphospho-sugar transferases"/>
    <property type="match status" value="1"/>
</dbReference>
<dbReference type="Gene3D" id="3.90.550.10">
    <property type="entry name" value="Spore Coat Polysaccharide Biosynthesis Protein SpsA, Chain A"/>
    <property type="match status" value="1"/>
</dbReference>
<name>A0A354YXU1_9FIRM</name>
<dbReference type="InterPro" id="IPR025877">
    <property type="entry name" value="MobA-like_NTP_Trfase"/>
</dbReference>
<dbReference type="GO" id="GO:0016779">
    <property type="term" value="F:nucleotidyltransferase activity"/>
    <property type="evidence" value="ECO:0007669"/>
    <property type="project" value="UniProtKB-ARBA"/>
</dbReference>
<dbReference type="Proteomes" id="UP000263273">
    <property type="component" value="Unassembled WGS sequence"/>
</dbReference>
<organism evidence="2 3">
    <name type="scientific">Syntrophomonas wolfei</name>
    <dbReference type="NCBI Taxonomy" id="863"/>
    <lineage>
        <taxon>Bacteria</taxon>
        <taxon>Bacillati</taxon>
        <taxon>Bacillota</taxon>
        <taxon>Clostridia</taxon>
        <taxon>Eubacteriales</taxon>
        <taxon>Syntrophomonadaceae</taxon>
        <taxon>Syntrophomonas</taxon>
    </lineage>
</organism>
<reference evidence="2 3" key="1">
    <citation type="journal article" date="2018" name="Nat. Biotechnol.">
        <title>A standardized bacterial taxonomy based on genome phylogeny substantially revises the tree of life.</title>
        <authorList>
            <person name="Parks D.H."/>
            <person name="Chuvochina M."/>
            <person name="Waite D.W."/>
            <person name="Rinke C."/>
            <person name="Skarshewski A."/>
            <person name="Chaumeil P.A."/>
            <person name="Hugenholtz P."/>
        </authorList>
    </citation>
    <scope>NUCLEOTIDE SEQUENCE [LARGE SCALE GENOMIC DNA]</scope>
    <source>
        <strain evidence="2">UBA10948</strain>
    </source>
</reference>
<protein>
    <recommendedName>
        <fullName evidence="1">MobA-like NTP transferase domain-containing protein</fullName>
    </recommendedName>
</protein>
<feature type="non-terminal residue" evidence="2">
    <location>
        <position position="105"/>
    </location>
</feature>
<accession>A0A354YXU1</accession>